<protein>
    <recommendedName>
        <fullName evidence="1">Ig-like domain-containing protein</fullName>
    </recommendedName>
</protein>
<feature type="domain" description="Ig-like" evidence="1">
    <location>
        <begin position="109"/>
        <end position="200"/>
    </location>
</feature>
<dbReference type="Proteomes" id="UP000036771">
    <property type="component" value="Unassembled WGS sequence"/>
</dbReference>
<dbReference type="InterPro" id="IPR007110">
    <property type="entry name" value="Ig-like_dom"/>
</dbReference>
<dbReference type="AlphaFoldDB" id="A0A0K8ME15"/>
<dbReference type="STRING" id="1629334.Cva_00752"/>
<keyword evidence="3" id="KW-1185">Reference proteome</keyword>
<proteinExistence type="predicted"/>
<evidence type="ECO:0000313" key="3">
    <source>
        <dbReference type="Proteomes" id="UP000036771"/>
    </source>
</evidence>
<gene>
    <name evidence="2" type="ORF">Cva_00752</name>
</gene>
<reference evidence="2 3" key="1">
    <citation type="submission" date="2015-03" db="EMBL/GenBank/DDBJ databases">
        <title>Caedibacter varicaedens, whole genome shotgun sequence.</title>
        <authorList>
            <person name="Suzuki H."/>
            <person name="Dapper A.L."/>
            <person name="Gibson A.K."/>
            <person name="Jackson C."/>
            <person name="Lee H."/>
            <person name="Pejaver V.R."/>
            <person name="Doak T."/>
            <person name="Lynch M."/>
        </authorList>
    </citation>
    <scope>NUCLEOTIDE SEQUENCE [LARGE SCALE GENOMIC DNA]</scope>
</reference>
<sequence length="323" mass="36352">MGILGDNLTAQQVQAAQRSLNFLLTSWMNDGLNLWTVEQRLLGLIPGQNTYALPETVCDILEMNSRQSMRLMGGKAESSSGNAKNAFDDNPRTACQQEAADGWIGMAWPSFMPLVQMVGIVSQSSKIYTLSCQVRQGEEWKTLLHIPSQLYEAGILLWFVIPAPQRGNAFRIIETGGSVLDIQELYFSCAVQDTMMTAISRSEWMSMPNKNQPGQPTSFYWDRTIHPTLSVWPTPTPFYRTLFFTCTRMMEDGGDLANQIQVPSRFYDPLVAGLASRLAVKYSPQKASLLEEQYQSLYTRAQEQDTETTPLRLGVTWQGGYTW</sequence>
<name>A0A0K8ME15_9PROT</name>
<dbReference type="EMBL" id="BBVC01000024">
    <property type="protein sequence ID" value="GAO98104.1"/>
    <property type="molecule type" value="Genomic_DNA"/>
</dbReference>
<accession>A0A0K8ME15</accession>
<dbReference type="OrthoDB" id="9813383at2"/>
<evidence type="ECO:0000259" key="1">
    <source>
        <dbReference type="PROSITE" id="PS50835"/>
    </source>
</evidence>
<comment type="caution">
    <text evidence="2">The sequence shown here is derived from an EMBL/GenBank/DDBJ whole genome shotgun (WGS) entry which is preliminary data.</text>
</comment>
<dbReference type="PROSITE" id="PS50835">
    <property type="entry name" value="IG_LIKE"/>
    <property type="match status" value="1"/>
</dbReference>
<evidence type="ECO:0000313" key="2">
    <source>
        <dbReference type="EMBL" id="GAO98104.1"/>
    </source>
</evidence>
<organism evidence="2 3">
    <name type="scientific">Caedimonas varicaedens</name>
    <dbReference type="NCBI Taxonomy" id="1629334"/>
    <lineage>
        <taxon>Bacteria</taxon>
        <taxon>Pseudomonadati</taxon>
        <taxon>Pseudomonadota</taxon>
        <taxon>Alphaproteobacteria</taxon>
        <taxon>Holosporales</taxon>
        <taxon>Caedimonadaceae</taxon>
        <taxon>Caedimonas</taxon>
    </lineage>
</organism>